<name>A0A8H7AKT7_9EURO</name>
<feature type="transmembrane region" description="Helical" evidence="6">
    <location>
        <begin position="123"/>
        <end position="144"/>
    </location>
</feature>
<keyword evidence="3 6" id="KW-0812">Transmembrane</keyword>
<evidence type="ECO:0000256" key="4">
    <source>
        <dbReference type="ARBA" id="ARBA00022989"/>
    </source>
</evidence>
<comment type="subcellular location">
    <subcellularLocation>
        <location evidence="1">Membrane</location>
        <topology evidence="1">Multi-pass membrane protein</topology>
    </subcellularLocation>
</comment>
<dbReference type="CDD" id="cd11482">
    <property type="entry name" value="SLC-NCS1sbd_NRT1-like"/>
    <property type="match status" value="1"/>
</dbReference>
<gene>
    <name evidence="7" type="ORF">GJ744_005733</name>
</gene>
<dbReference type="PANTHER" id="PTHR30618">
    <property type="entry name" value="NCS1 FAMILY PURINE/PYRIMIDINE TRANSPORTER"/>
    <property type="match status" value="1"/>
</dbReference>
<dbReference type="OrthoDB" id="2018619at2759"/>
<feature type="transmembrane region" description="Helical" evidence="6">
    <location>
        <begin position="170"/>
        <end position="194"/>
    </location>
</feature>
<dbReference type="Proteomes" id="UP000606974">
    <property type="component" value="Unassembled WGS sequence"/>
</dbReference>
<feature type="transmembrane region" description="Helical" evidence="6">
    <location>
        <begin position="206"/>
        <end position="224"/>
    </location>
</feature>
<accession>A0A8H7AKT7</accession>
<evidence type="ECO:0000256" key="3">
    <source>
        <dbReference type="ARBA" id="ARBA00022692"/>
    </source>
</evidence>
<evidence type="ECO:0000256" key="6">
    <source>
        <dbReference type="SAM" id="Phobius"/>
    </source>
</evidence>
<keyword evidence="8" id="KW-1185">Reference proteome</keyword>
<evidence type="ECO:0000313" key="8">
    <source>
        <dbReference type="Proteomes" id="UP000606974"/>
    </source>
</evidence>
<evidence type="ECO:0000313" key="7">
    <source>
        <dbReference type="EMBL" id="KAF7510903.1"/>
    </source>
</evidence>
<comment type="similarity">
    <text evidence="2">Belongs to the purine-cytosine permease (2.A.39) family.</text>
</comment>
<feature type="transmembrane region" description="Helical" evidence="6">
    <location>
        <begin position="375"/>
        <end position="392"/>
    </location>
</feature>
<feature type="transmembrane region" description="Helical" evidence="6">
    <location>
        <begin position="51"/>
        <end position="75"/>
    </location>
</feature>
<dbReference type="InterPro" id="IPR045225">
    <property type="entry name" value="Uracil/uridine/allantoin_perm"/>
</dbReference>
<evidence type="ECO:0008006" key="9">
    <source>
        <dbReference type="Google" id="ProtNLM"/>
    </source>
</evidence>
<dbReference type="PANTHER" id="PTHR30618:SF15">
    <property type="entry name" value="NICOTINAMIDE RIBOSIDE TRANSPORTER 1-RELATED"/>
    <property type="match status" value="1"/>
</dbReference>
<evidence type="ECO:0000256" key="2">
    <source>
        <dbReference type="ARBA" id="ARBA00008974"/>
    </source>
</evidence>
<dbReference type="Gene3D" id="1.10.4160.10">
    <property type="entry name" value="Hydantoin permease"/>
    <property type="match status" value="1"/>
</dbReference>
<dbReference type="InterPro" id="IPR001248">
    <property type="entry name" value="Pur-cyt_permease"/>
</dbReference>
<feature type="transmembrane region" description="Helical" evidence="6">
    <location>
        <begin position="484"/>
        <end position="506"/>
    </location>
</feature>
<feature type="transmembrane region" description="Helical" evidence="6">
    <location>
        <begin position="81"/>
        <end position="102"/>
    </location>
</feature>
<dbReference type="AlphaFoldDB" id="A0A8H7AKT7"/>
<proteinExistence type="inferred from homology"/>
<dbReference type="GO" id="GO:0005886">
    <property type="term" value="C:plasma membrane"/>
    <property type="evidence" value="ECO:0007669"/>
    <property type="project" value="TreeGrafter"/>
</dbReference>
<feature type="transmembrane region" description="Helical" evidence="6">
    <location>
        <begin position="285"/>
        <end position="309"/>
    </location>
</feature>
<evidence type="ECO:0000256" key="5">
    <source>
        <dbReference type="ARBA" id="ARBA00023136"/>
    </source>
</evidence>
<dbReference type="EMBL" id="JAACFV010000025">
    <property type="protein sequence ID" value="KAF7510903.1"/>
    <property type="molecule type" value="Genomic_DNA"/>
</dbReference>
<protein>
    <recommendedName>
        <fullName evidence="9">Uracil permease</fullName>
    </recommendedName>
</protein>
<organism evidence="7 8">
    <name type="scientific">Endocarpon pusillum</name>
    <dbReference type="NCBI Taxonomy" id="364733"/>
    <lineage>
        <taxon>Eukaryota</taxon>
        <taxon>Fungi</taxon>
        <taxon>Dikarya</taxon>
        <taxon>Ascomycota</taxon>
        <taxon>Pezizomycotina</taxon>
        <taxon>Eurotiomycetes</taxon>
        <taxon>Chaetothyriomycetidae</taxon>
        <taxon>Verrucariales</taxon>
        <taxon>Verrucariaceae</taxon>
        <taxon>Endocarpon</taxon>
    </lineage>
</organism>
<keyword evidence="4 6" id="KW-1133">Transmembrane helix</keyword>
<sequence>MAKEAHITSQSWSRRLQCEVDKDANYQNTYWCNRDLIPIPRDRRTWTWQGFAGYWVIGGINTTAWTIGSTLLALGLSVGQAMGMVVCAAVVIAFLAVGAGWMGSHQHLGFTVVSRSSWGMRGAFWPVLNRVVVGCIWMGIQMFWGGQAVRIVLGALIGPKFVNMANTLPLSANVVTADLVCFFIFAIILAPTLWIRPEKLQLPFRVAFIMITSVMLGMLIWSLSTADGAGELISQPSTAQGSTLRWNSIFGLQSFLSAYVSGCLGQSDWTRYARTPNAALFGQAVTAPITICVTALCGILIASASTLIYGKVFWNPFLLLLYAQQSMTAASRAGTFFAGLGLLASQMALCIVLNSVPAGMDMTTICPQYINIRRGAYIVMIVGIAMCPWNYVNQATTFITVISGWGIFLAPMAGILLADYFLVHRRELHLDDLYIGNHSSAYWYTAGFNWRAPVAWLMGVWPMLPGFARQVRGVSAYNGWDNIFRINFFVGLGIAFAVYAVLHAVFPAPGGRGSSPFGERSHGVLADRTTLEGYSS</sequence>
<dbReference type="Pfam" id="PF02133">
    <property type="entry name" value="Transp_cyt_pur"/>
    <property type="match status" value="1"/>
</dbReference>
<feature type="transmembrane region" description="Helical" evidence="6">
    <location>
        <begin position="329"/>
        <end position="354"/>
    </location>
</feature>
<feature type="transmembrane region" description="Helical" evidence="6">
    <location>
        <begin position="442"/>
        <end position="464"/>
    </location>
</feature>
<reference evidence="7" key="1">
    <citation type="submission" date="2020-02" db="EMBL/GenBank/DDBJ databases">
        <authorList>
            <person name="Palmer J.M."/>
        </authorList>
    </citation>
    <scope>NUCLEOTIDE SEQUENCE</scope>
    <source>
        <strain evidence="7">EPUS1.4</strain>
        <tissue evidence="7">Thallus</tissue>
    </source>
</reference>
<keyword evidence="5 6" id="KW-0472">Membrane</keyword>
<comment type="caution">
    <text evidence="7">The sequence shown here is derived from an EMBL/GenBank/DDBJ whole genome shotgun (WGS) entry which is preliminary data.</text>
</comment>
<feature type="transmembrane region" description="Helical" evidence="6">
    <location>
        <begin position="398"/>
        <end position="422"/>
    </location>
</feature>
<dbReference type="GO" id="GO:0015205">
    <property type="term" value="F:nucleobase transmembrane transporter activity"/>
    <property type="evidence" value="ECO:0007669"/>
    <property type="project" value="TreeGrafter"/>
</dbReference>
<evidence type="ECO:0000256" key="1">
    <source>
        <dbReference type="ARBA" id="ARBA00004141"/>
    </source>
</evidence>